<dbReference type="GO" id="GO:0004140">
    <property type="term" value="F:dephospho-CoA kinase activity"/>
    <property type="evidence" value="ECO:0007669"/>
    <property type="project" value="UniProtKB-EC"/>
</dbReference>
<evidence type="ECO:0000256" key="3">
    <source>
        <dbReference type="ARBA" id="ARBA00022840"/>
    </source>
</evidence>
<evidence type="ECO:0000256" key="4">
    <source>
        <dbReference type="ARBA" id="ARBA00022993"/>
    </source>
</evidence>
<dbReference type="InterPro" id="IPR001977">
    <property type="entry name" value="Depp_CoAkinase"/>
</dbReference>
<sequence>MSSYTTAPEKPLIIGVSGGSCTGKNTLCSFFDPRITRVIDLDAVAKNLSRKGGPIWKEIVKTWGTGILDSRGNLCRHKLRRIVFKSRKMLLLLNQITHPLIYRETRKIIAQSSNYPLIVINGATLWEGGFYRMLDYLVVVRAHPEVQKERLRKRGLSASEAEWLVQSQFFQRCLEKRANLIIENNYGCLKELEPEVRRLMEIIHIRLGCKSNH</sequence>
<dbReference type="PROSITE" id="PS51219">
    <property type="entry name" value="DPCK"/>
    <property type="match status" value="1"/>
</dbReference>
<evidence type="ECO:0000313" key="7">
    <source>
        <dbReference type="EMBL" id="WZL75257.1"/>
    </source>
</evidence>
<keyword evidence="2 5" id="KW-0547">Nucleotide-binding</keyword>
<dbReference type="NCBIfam" id="TIGR00152">
    <property type="entry name" value="dephospho-CoA kinase"/>
    <property type="match status" value="1"/>
</dbReference>
<comment type="similarity">
    <text evidence="1 5">Belongs to the CoaE family.</text>
</comment>
<dbReference type="InterPro" id="IPR027417">
    <property type="entry name" value="P-loop_NTPase"/>
</dbReference>
<reference evidence="7 8" key="1">
    <citation type="submission" date="2023-03" db="EMBL/GenBank/DDBJ databases">
        <title>Novel Species.</title>
        <authorList>
            <person name="Ma S."/>
        </authorList>
    </citation>
    <scope>NUCLEOTIDE SEQUENCE [LARGE SCALE GENOMIC DNA]</scope>
    <source>
        <strain evidence="7 8">B11</strain>
    </source>
</reference>
<feature type="binding site" evidence="5">
    <location>
        <begin position="21"/>
        <end position="26"/>
    </location>
    <ligand>
        <name>ATP</name>
        <dbReference type="ChEBI" id="CHEBI:30616"/>
    </ligand>
</feature>
<keyword evidence="3 5" id="KW-0067">ATP-binding</keyword>
<proteinExistence type="inferred from homology"/>
<evidence type="ECO:0000256" key="1">
    <source>
        <dbReference type="ARBA" id="ARBA00009018"/>
    </source>
</evidence>
<evidence type="ECO:0000313" key="8">
    <source>
        <dbReference type="Proteomes" id="UP001461341"/>
    </source>
</evidence>
<evidence type="ECO:0000256" key="5">
    <source>
        <dbReference type="HAMAP-Rule" id="MF_00376"/>
    </source>
</evidence>
<name>A0ABZ2Y9I1_9BACT</name>
<dbReference type="PANTHER" id="PTHR10695:SF46">
    <property type="entry name" value="BIFUNCTIONAL COENZYME A SYNTHASE-RELATED"/>
    <property type="match status" value="1"/>
</dbReference>
<keyword evidence="5 7" id="KW-0808">Transferase</keyword>
<dbReference type="PANTHER" id="PTHR10695">
    <property type="entry name" value="DEPHOSPHO-COA KINASE-RELATED"/>
    <property type="match status" value="1"/>
</dbReference>
<protein>
    <recommendedName>
        <fullName evidence="5 6">Dephospho-CoA kinase</fullName>
        <ecNumber evidence="5 6">2.7.1.24</ecNumber>
    </recommendedName>
    <alternativeName>
        <fullName evidence="5">Dephosphocoenzyme A kinase</fullName>
    </alternativeName>
</protein>
<keyword evidence="5" id="KW-0963">Cytoplasm</keyword>
<comment type="pathway">
    <text evidence="5">Cofactor biosynthesis; coenzyme A biosynthesis; CoA from (R)-pantothenate: step 5/5.</text>
</comment>
<keyword evidence="5 7" id="KW-0418">Kinase</keyword>
<dbReference type="Proteomes" id="UP001461341">
    <property type="component" value="Chromosome"/>
</dbReference>
<dbReference type="EMBL" id="CP121689">
    <property type="protein sequence ID" value="WZL75257.1"/>
    <property type="molecule type" value="Genomic_DNA"/>
</dbReference>
<dbReference type="HAMAP" id="MF_00376">
    <property type="entry name" value="Dephospho_CoA_kinase"/>
    <property type="match status" value="1"/>
</dbReference>
<accession>A0ABZ2Y9I1</accession>
<gene>
    <name evidence="5 7" type="primary">coaE</name>
    <name evidence="7" type="ORF">QBE54_06545</name>
</gene>
<dbReference type="Gene3D" id="3.40.50.300">
    <property type="entry name" value="P-loop containing nucleotide triphosphate hydrolases"/>
    <property type="match status" value="1"/>
</dbReference>
<comment type="function">
    <text evidence="5">Catalyzes the phosphorylation of the 3'-hydroxyl group of dephosphocoenzyme A to form coenzyme A.</text>
</comment>
<dbReference type="Pfam" id="PF01121">
    <property type="entry name" value="CoaE"/>
    <property type="match status" value="1"/>
</dbReference>
<organism evidence="7 8">
    <name type="scientific">Thermatribacter velox</name>
    <dbReference type="NCBI Taxonomy" id="3039681"/>
    <lineage>
        <taxon>Bacteria</taxon>
        <taxon>Pseudomonadati</taxon>
        <taxon>Atribacterota</taxon>
        <taxon>Atribacteria</taxon>
        <taxon>Atribacterales</taxon>
        <taxon>Thermatribacteraceae</taxon>
        <taxon>Thermatribacter</taxon>
    </lineage>
</organism>
<dbReference type="EC" id="2.7.1.24" evidence="5 6"/>
<dbReference type="RefSeq" id="WP_369017403.1">
    <property type="nucleotide sequence ID" value="NZ_CP121689.1"/>
</dbReference>
<dbReference type="CDD" id="cd02022">
    <property type="entry name" value="DPCK"/>
    <property type="match status" value="1"/>
</dbReference>
<evidence type="ECO:0000256" key="2">
    <source>
        <dbReference type="ARBA" id="ARBA00022741"/>
    </source>
</evidence>
<dbReference type="SUPFAM" id="SSF52540">
    <property type="entry name" value="P-loop containing nucleoside triphosphate hydrolases"/>
    <property type="match status" value="1"/>
</dbReference>
<keyword evidence="4 5" id="KW-0173">Coenzyme A biosynthesis</keyword>
<comment type="catalytic activity">
    <reaction evidence="5">
        <text>3'-dephospho-CoA + ATP = ADP + CoA + H(+)</text>
        <dbReference type="Rhea" id="RHEA:18245"/>
        <dbReference type="ChEBI" id="CHEBI:15378"/>
        <dbReference type="ChEBI" id="CHEBI:30616"/>
        <dbReference type="ChEBI" id="CHEBI:57287"/>
        <dbReference type="ChEBI" id="CHEBI:57328"/>
        <dbReference type="ChEBI" id="CHEBI:456216"/>
        <dbReference type="EC" id="2.7.1.24"/>
    </reaction>
</comment>
<keyword evidence="8" id="KW-1185">Reference proteome</keyword>
<evidence type="ECO:0000256" key="6">
    <source>
        <dbReference type="NCBIfam" id="TIGR00152"/>
    </source>
</evidence>
<comment type="subcellular location">
    <subcellularLocation>
        <location evidence="5">Cytoplasm</location>
    </subcellularLocation>
</comment>